<keyword evidence="2" id="KW-1185">Reference proteome</keyword>
<evidence type="ECO:0008006" key="3">
    <source>
        <dbReference type="Google" id="ProtNLM"/>
    </source>
</evidence>
<dbReference type="KEGG" id="tun:J9260_12750"/>
<evidence type="ECO:0000313" key="1">
    <source>
        <dbReference type="EMBL" id="QTR52579.1"/>
    </source>
</evidence>
<protein>
    <recommendedName>
        <fullName evidence="3">Transcriptional regulator, AbiEi antitoxin, Type IV TA system</fullName>
    </recommendedName>
</protein>
<reference evidence="1" key="1">
    <citation type="submission" date="2021-04" db="EMBL/GenBank/DDBJ databases">
        <title>Genomics, taxonomy and metabolism of representatives of sulfur bacteria of the genus Thiothrix: Thiothrix fructosivorans QT, Thiothrix unzii A1T and three new species, Thiothrix subterranea sp. nov., Thiothrix litoralis sp. nov. and 'Candidatus Thiothrix anitrata' sp. nov.</title>
        <authorList>
            <person name="Ravin N.V."/>
            <person name="Smolyakov D."/>
            <person name="Rudenko T.S."/>
            <person name="Mardanov A.V."/>
            <person name="Beletsky A.V."/>
            <person name="Markov N.D."/>
            <person name="Fomenkov A.I."/>
            <person name="Roberts R.J."/>
            <person name="Karnachuk O.V."/>
            <person name="Novikov A."/>
            <person name="Grabovich M.Y."/>
        </authorList>
    </citation>
    <scope>NUCLEOTIDE SEQUENCE</scope>
    <source>
        <strain evidence="1">A1</strain>
    </source>
</reference>
<dbReference type="EMBL" id="CP072793">
    <property type="protein sequence ID" value="QTR52579.1"/>
    <property type="molecule type" value="Genomic_DNA"/>
</dbReference>
<proteinExistence type="predicted"/>
<dbReference type="Proteomes" id="UP000672009">
    <property type="component" value="Chromosome"/>
</dbReference>
<sequence length="221" mass="25351">MQALTEKLLFHPYRERILDETQLAHLMGGTSARRYGLTNRALQAGELQRLMRGLYVLPQRFRQTRLHPFVIAQRLYPTSYVSFETALAWHGWIPEAVHTVASVTPGRKTLQYQADGFGLFTYHPLALHKGYFLVQVARIELEGQAALLANPLRALLDWACFHKQPWQGLAFLQDSLRIESESLARITATDITNLRYVYKHQAVQHWLMQLCVALQLNGEAV</sequence>
<accession>A0A975IGE6</accession>
<evidence type="ECO:0000313" key="2">
    <source>
        <dbReference type="Proteomes" id="UP000672009"/>
    </source>
</evidence>
<organism evidence="1 2">
    <name type="scientific">Thiothrix unzii</name>
    <dbReference type="NCBI Taxonomy" id="111769"/>
    <lineage>
        <taxon>Bacteria</taxon>
        <taxon>Pseudomonadati</taxon>
        <taxon>Pseudomonadota</taxon>
        <taxon>Gammaproteobacteria</taxon>
        <taxon>Thiotrichales</taxon>
        <taxon>Thiotrichaceae</taxon>
        <taxon>Thiothrix</taxon>
    </lineage>
</organism>
<dbReference type="RefSeq" id="WP_210218119.1">
    <property type="nucleotide sequence ID" value="NZ_CP072793.1"/>
</dbReference>
<name>A0A975IGE6_9GAMM</name>
<gene>
    <name evidence="1" type="ORF">J9260_12750</name>
</gene>
<dbReference type="AlphaFoldDB" id="A0A975IGE6"/>